<feature type="transmembrane region" description="Helical" evidence="1">
    <location>
        <begin position="231"/>
        <end position="251"/>
    </location>
</feature>
<keyword evidence="1" id="KW-0472">Membrane</keyword>
<evidence type="ECO:0000313" key="3">
    <source>
        <dbReference type="Proteomes" id="UP001177883"/>
    </source>
</evidence>
<gene>
    <name evidence="2" type="ORF">Q8W38_02740</name>
</gene>
<organism evidence="2 3">
    <name type="scientific">Vibrio splendidus</name>
    <dbReference type="NCBI Taxonomy" id="29497"/>
    <lineage>
        <taxon>Bacteria</taxon>
        <taxon>Pseudomonadati</taxon>
        <taxon>Pseudomonadota</taxon>
        <taxon>Gammaproteobacteria</taxon>
        <taxon>Vibrionales</taxon>
        <taxon>Vibrionaceae</taxon>
        <taxon>Vibrio</taxon>
    </lineage>
</organism>
<accession>A0ABD5A4R5</accession>
<feature type="transmembrane region" description="Helical" evidence="1">
    <location>
        <begin position="183"/>
        <end position="204"/>
    </location>
</feature>
<proteinExistence type="predicted"/>
<evidence type="ECO:0000313" key="2">
    <source>
        <dbReference type="EMBL" id="MDP2488238.1"/>
    </source>
</evidence>
<protein>
    <submittedName>
        <fullName evidence="2">Uncharacterized protein</fullName>
    </submittedName>
</protein>
<dbReference type="EMBL" id="JAUYVK010000002">
    <property type="protein sequence ID" value="MDP2488238.1"/>
    <property type="molecule type" value="Genomic_DNA"/>
</dbReference>
<evidence type="ECO:0000256" key="1">
    <source>
        <dbReference type="SAM" id="Phobius"/>
    </source>
</evidence>
<name>A0ABD5A4R5_VIBSP</name>
<dbReference type="Proteomes" id="UP001177883">
    <property type="component" value="Unassembled WGS sequence"/>
</dbReference>
<dbReference type="RefSeq" id="WP_133146413.1">
    <property type="nucleotide sequence ID" value="NZ_JAUYVK010000002.1"/>
</dbReference>
<dbReference type="AlphaFoldDB" id="A0ABD5A4R5"/>
<keyword evidence="1" id="KW-1133">Transmembrane helix</keyword>
<keyword evidence="1" id="KW-0812">Transmembrane</keyword>
<feature type="transmembrane region" description="Helical" evidence="1">
    <location>
        <begin position="281"/>
        <end position="303"/>
    </location>
</feature>
<feature type="transmembrane region" description="Helical" evidence="1">
    <location>
        <begin position="158"/>
        <end position="177"/>
    </location>
</feature>
<sequence length="438" mass="49525">MSTMEALENQVAALLAERPLEAHRSADNKALIEKAARKEIQSMGSDKALFTDHHEFTSGMRESVINGPAQTLSKWVSRCDDTITNIRHRLEDNDESKHNSEVSKLEEEFEKQVAITKESFSRKNDYTLKKDNYTKAEQVYEKMNKAQGGKAPIKANHLLYFFVMVLFSSVEFFINYSTFNAKYAVPTLAVGSTLLIAVMFALAGHFQGKYLKQRLELVGPSVEQRKKQHQILVLIFSVSLALIALAAISIVRQQVIADELAAQGGGLLADEFGPQQSPFELLIPFLLMNVLVWFGGIAISYFLHDAIPGYQEAYKNLVKARKEFNVLDDKLQQEITRHKAEHEKSLEELVNSTESERRTSQKLEQLAEKVVVRKSNILRDSAMVINDDLNHYQNILTTMAKSSGLTDLKIGYHEESIDTYRKRDIKIDLDKLQAIIGA</sequence>
<reference evidence="2" key="1">
    <citation type="submission" date="2023-07" db="EMBL/GenBank/DDBJ databases">
        <title>Genome content predicts the carbon catabolic preferences of heterotrophic bacteria.</title>
        <authorList>
            <person name="Gralka M."/>
        </authorList>
    </citation>
    <scope>NUCLEOTIDE SEQUENCE</scope>
    <source>
        <strain evidence="2">6E03</strain>
    </source>
</reference>
<comment type="caution">
    <text evidence="2">The sequence shown here is derived from an EMBL/GenBank/DDBJ whole genome shotgun (WGS) entry which is preliminary data.</text>
</comment>